<reference evidence="20" key="1">
    <citation type="journal article" date="2013" name="Mol. Phylogenet. Evol.">
        <title>Searching for the optimal data partitioning strategy in mitochondrial phylogenomics: A phylogeny of Acridoidea (Insecta: Orthoptera: Caelifera) as a case study.</title>
        <authorList>
            <person name="Leavitt J.R."/>
            <person name="Hiatt K.D."/>
            <person name="Whiting M.F."/>
            <person name="Song H."/>
        </authorList>
    </citation>
    <scope>NUCLEOTIDE SEQUENCE</scope>
</reference>
<evidence type="ECO:0000256" key="7">
    <source>
        <dbReference type="ARBA" id="ARBA00022660"/>
    </source>
</evidence>
<evidence type="ECO:0000259" key="19">
    <source>
        <dbReference type="Pfam" id="PF01059"/>
    </source>
</evidence>
<feature type="transmembrane region" description="Helical" evidence="17">
    <location>
        <begin position="269"/>
        <end position="287"/>
    </location>
</feature>
<evidence type="ECO:0000256" key="8">
    <source>
        <dbReference type="ARBA" id="ARBA00022692"/>
    </source>
</evidence>
<evidence type="ECO:0000256" key="12">
    <source>
        <dbReference type="ARBA" id="ARBA00023027"/>
    </source>
</evidence>
<evidence type="ECO:0000256" key="5">
    <source>
        <dbReference type="ARBA" id="ARBA00021006"/>
    </source>
</evidence>
<dbReference type="InterPro" id="IPR000260">
    <property type="entry name" value="NADH4_N"/>
</dbReference>
<dbReference type="EC" id="7.1.1.2" evidence="4 17"/>
<feature type="transmembrane region" description="Helical" evidence="17">
    <location>
        <begin position="293"/>
        <end position="313"/>
    </location>
</feature>
<dbReference type="EMBL" id="JX913772">
    <property type="protein sequence ID" value="AGC22356.1"/>
    <property type="molecule type" value="Genomic_DNA"/>
</dbReference>
<dbReference type="GO" id="GO:0008137">
    <property type="term" value="F:NADH dehydrogenase (ubiquinone) activity"/>
    <property type="evidence" value="ECO:0007669"/>
    <property type="project" value="UniProtKB-UniRule"/>
</dbReference>
<evidence type="ECO:0000256" key="13">
    <source>
        <dbReference type="ARBA" id="ARBA00023075"/>
    </source>
</evidence>
<keyword evidence="12 17" id="KW-0520">NAD</keyword>
<evidence type="ECO:0000256" key="3">
    <source>
        <dbReference type="ARBA" id="ARBA00009025"/>
    </source>
</evidence>
<dbReference type="AlphaFoldDB" id="M4JC73"/>
<evidence type="ECO:0000256" key="10">
    <source>
        <dbReference type="ARBA" id="ARBA00022982"/>
    </source>
</evidence>
<sequence length="440" mass="51945">MFCLIFLMPLCFFYNFWWVVHTLMFMLMFMYMFGYYTFSDYNMISINYGVDMFSFSLIMLSFLICSLMIMASSMIYLTFFYYNIFLFLILFLMLMLILSFSSMSLFSFYLFFESSLIPTLLLILGWGYQPERLQAGIYLIFYTLFASLPLLLCLLKVYWTLGTLCFFMLYDFFEVDLIFYIFLLLAFLIKIPMFIFHLWLPKAHVEAPISGSMILAGVLLKLGGYGIYRVMNIVYTFGVYNNFIFMMNSLLGGLIISLMCMRQIDLKSLIAYSSVVHMSLVIFGLMTMNMWGMVGMIILMLGHGLCSSGLFCLSNIMYERFGSRSLLLNKGLINFMPSMSFWWFMFISFNMAAPPSYNLFGEIMLFNSIMSWSYYLMLVLLFLSFFSALYSLYLYSYSQHGVYYSGLFSFCLGVFREYHLLFMHFYPLLILFLYSYLFIY</sequence>
<feature type="transmembrane region" description="Helical" evidence="17">
    <location>
        <begin position="178"/>
        <end position="200"/>
    </location>
</feature>
<evidence type="ECO:0000256" key="15">
    <source>
        <dbReference type="ARBA" id="ARBA00023136"/>
    </source>
</evidence>
<keyword evidence="14 17" id="KW-0496">Mitochondrion</keyword>
<evidence type="ECO:0000256" key="9">
    <source>
        <dbReference type="ARBA" id="ARBA00022967"/>
    </source>
</evidence>
<comment type="similarity">
    <text evidence="3 17">Belongs to the complex I subunit 4 family.</text>
</comment>
<dbReference type="InterPro" id="IPR003918">
    <property type="entry name" value="NADH_UbQ_OxRdtase"/>
</dbReference>
<evidence type="ECO:0000256" key="4">
    <source>
        <dbReference type="ARBA" id="ARBA00012944"/>
    </source>
</evidence>
<keyword evidence="7 17" id="KW-0679">Respiratory chain</keyword>
<dbReference type="GO" id="GO:0042773">
    <property type="term" value="P:ATP synthesis coupled electron transport"/>
    <property type="evidence" value="ECO:0007669"/>
    <property type="project" value="InterPro"/>
</dbReference>
<comment type="function">
    <text evidence="1">Core subunit of the mitochondrial membrane respiratory chain NADH dehydrogenase (Complex I) that is believed to belong to the minimal assembly required for catalysis. Complex I functions in the transfer of electrons from NADH to the respiratory chain. The immediate electron acceptor for the enzyme is believed to be ubiquinone.</text>
</comment>
<comment type="subcellular location">
    <subcellularLocation>
        <location evidence="2 17">Mitochondrion membrane</location>
        <topology evidence="2 17">Multi-pass membrane protein</topology>
    </subcellularLocation>
</comment>
<accession>M4JC73</accession>
<dbReference type="Pfam" id="PF01059">
    <property type="entry name" value="Oxidored_q5_N"/>
    <property type="match status" value="1"/>
</dbReference>
<dbReference type="InterPro" id="IPR001750">
    <property type="entry name" value="ND/Mrp_TM"/>
</dbReference>
<feature type="transmembrane region" description="Helical" evidence="17">
    <location>
        <begin position="243"/>
        <end position="262"/>
    </location>
</feature>
<dbReference type="Pfam" id="PF00361">
    <property type="entry name" value="Proton_antipo_M"/>
    <property type="match status" value="1"/>
</dbReference>
<feature type="transmembrane region" description="Helical" evidence="17">
    <location>
        <begin position="418"/>
        <end position="439"/>
    </location>
</feature>
<evidence type="ECO:0000259" key="18">
    <source>
        <dbReference type="Pfam" id="PF00361"/>
    </source>
</evidence>
<evidence type="ECO:0000256" key="1">
    <source>
        <dbReference type="ARBA" id="ARBA00003257"/>
    </source>
</evidence>
<feature type="transmembrane region" description="Helical" evidence="17">
    <location>
        <begin position="135"/>
        <end position="158"/>
    </location>
</feature>
<keyword evidence="13 17" id="KW-0830">Ubiquinone</keyword>
<evidence type="ECO:0000256" key="2">
    <source>
        <dbReference type="ARBA" id="ARBA00004225"/>
    </source>
</evidence>
<feature type="transmembrane region" description="Helical" evidence="17">
    <location>
        <begin position="79"/>
        <end position="100"/>
    </location>
</feature>
<geneLocation type="mitochondrion" evidence="20"/>
<feature type="transmembrane region" description="Helical" evidence="17">
    <location>
        <begin position="372"/>
        <end position="397"/>
    </location>
</feature>
<comment type="function">
    <text evidence="17">Core subunit of the mitochondrial membrane respiratory chain NADH dehydrogenase (Complex I) which catalyzes electron transfer from NADH through the respiratory chain, using ubiquinone as an electron acceptor. Essential for the catalytic activity and assembly of complex I.</text>
</comment>
<feature type="transmembrane region" description="Helical" evidence="17">
    <location>
        <begin position="212"/>
        <end position="231"/>
    </location>
</feature>
<gene>
    <name evidence="20" type="primary">nad4</name>
</gene>
<dbReference type="PANTHER" id="PTHR43507">
    <property type="entry name" value="NADH-UBIQUINONE OXIDOREDUCTASE CHAIN 4"/>
    <property type="match status" value="1"/>
</dbReference>
<keyword evidence="6 17" id="KW-0813">Transport</keyword>
<proteinExistence type="inferred from homology"/>
<evidence type="ECO:0000256" key="11">
    <source>
        <dbReference type="ARBA" id="ARBA00022989"/>
    </source>
</evidence>
<feature type="transmembrane region" description="Helical" evidence="17">
    <location>
        <begin position="12"/>
        <end position="33"/>
    </location>
</feature>
<evidence type="ECO:0000256" key="14">
    <source>
        <dbReference type="ARBA" id="ARBA00023128"/>
    </source>
</evidence>
<feature type="transmembrane region" description="Helical" evidence="17">
    <location>
        <begin position="53"/>
        <end position="72"/>
    </location>
</feature>
<keyword evidence="8 17" id="KW-0812">Transmembrane</keyword>
<dbReference type="GO" id="GO:0015990">
    <property type="term" value="P:electron transport coupled proton transport"/>
    <property type="evidence" value="ECO:0007669"/>
    <property type="project" value="TreeGrafter"/>
</dbReference>
<feature type="transmembrane region" description="Helical" evidence="17">
    <location>
        <begin position="333"/>
        <end position="352"/>
    </location>
</feature>
<feature type="domain" description="NADH:ubiquinone oxidoreductase chain 4 N-terminal" evidence="19">
    <location>
        <begin position="1"/>
        <end position="98"/>
    </location>
</feature>
<comment type="catalytic activity">
    <reaction evidence="16 17">
        <text>a ubiquinone + NADH + 5 H(+)(in) = a ubiquinol + NAD(+) + 4 H(+)(out)</text>
        <dbReference type="Rhea" id="RHEA:29091"/>
        <dbReference type="Rhea" id="RHEA-COMP:9565"/>
        <dbReference type="Rhea" id="RHEA-COMP:9566"/>
        <dbReference type="ChEBI" id="CHEBI:15378"/>
        <dbReference type="ChEBI" id="CHEBI:16389"/>
        <dbReference type="ChEBI" id="CHEBI:17976"/>
        <dbReference type="ChEBI" id="CHEBI:57540"/>
        <dbReference type="ChEBI" id="CHEBI:57945"/>
        <dbReference type="EC" id="7.1.1.2"/>
    </reaction>
</comment>
<feature type="domain" description="NADH:quinone oxidoreductase/Mrp antiporter transmembrane" evidence="18">
    <location>
        <begin position="102"/>
        <end position="387"/>
    </location>
</feature>
<dbReference type="GO" id="GO:0048039">
    <property type="term" value="F:ubiquinone binding"/>
    <property type="evidence" value="ECO:0007669"/>
    <property type="project" value="TreeGrafter"/>
</dbReference>
<keyword evidence="9" id="KW-1278">Translocase</keyword>
<keyword evidence="15 17" id="KW-0472">Membrane</keyword>
<organism evidence="20">
    <name type="scientific">Paramastax nigra</name>
    <dbReference type="NCBI Taxonomy" id="1260743"/>
    <lineage>
        <taxon>Eukaryota</taxon>
        <taxon>Metazoa</taxon>
        <taxon>Ecdysozoa</taxon>
        <taxon>Arthropoda</taxon>
        <taxon>Hexapoda</taxon>
        <taxon>Insecta</taxon>
        <taxon>Pterygota</taxon>
        <taxon>Neoptera</taxon>
        <taxon>Polyneoptera</taxon>
        <taxon>Orthoptera</taxon>
        <taxon>Caelifera</taxon>
        <taxon>Acrididea</taxon>
        <taxon>Acridomorpha</taxon>
        <taxon>Eumastacoidea</taxon>
        <taxon>Eumastacidae</taxon>
        <taxon>Paramastacinae</taxon>
        <taxon>Paramastax</taxon>
    </lineage>
</organism>
<feature type="transmembrane region" description="Helical" evidence="17">
    <location>
        <begin position="106"/>
        <end position="128"/>
    </location>
</feature>
<evidence type="ECO:0000256" key="16">
    <source>
        <dbReference type="ARBA" id="ARBA00049551"/>
    </source>
</evidence>
<keyword evidence="10 17" id="KW-0249">Electron transport</keyword>
<evidence type="ECO:0000313" key="20">
    <source>
        <dbReference type="EMBL" id="AGC22356.1"/>
    </source>
</evidence>
<evidence type="ECO:0000256" key="17">
    <source>
        <dbReference type="RuleBase" id="RU003297"/>
    </source>
</evidence>
<protein>
    <recommendedName>
        <fullName evidence="5 17">NADH-ubiquinone oxidoreductase chain 4</fullName>
        <ecNumber evidence="4 17">7.1.1.2</ecNumber>
    </recommendedName>
</protein>
<keyword evidence="11 17" id="KW-1133">Transmembrane helix</keyword>
<evidence type="ECO:0000256" key="6">
    <source>
        <dbReference type="ARBA" id="ARBA00022448"/>
    </source>
</evidence>
<dbReference type="GO" id="GO:0003954">
    <property type="term" value="F:NADH dehydrogenase activity"/>
    <property type="evidence" value="ECO:0007669"/>
    <property type="project" value="TreeGrafter"/>
</dbReference>
<dbReference type="GO" id="GO:0031966">
    <property type="term" value="C:mitochondrial membrane"/>
    <property type="evidence" value="ECO:0007669"/>
    <property type="project" value="UniProtKB-SubCell"/>
</dbReference>
<name>M4JC73_9ORTH</name>
<dbReference type="PRINTS" id="PR01437">
    <property type="entry name" value="NUOXDRDTASE4"/>
</dbReference>
<dbReference type="PANTHER" id="PTHR43507:SF20">
    <property type="entry name" value="NADH-UBIQUINONE OXIDOREDUCTASE CHAIN 4"/>
    <property type="match status" value="1"/>
</dbReference>